<dbReference type="AlphaFoldDB" id="A0A174BBL8"/>
<gene>
    <name evidence="2" type="ORF">ERS852411_00765</name>
</gene>
<dbReference type="Gene3D" id="1.10.260.40">
    <property type="entry name" value="lambda repressor-like DNA-binding domains"/>
    <property type="match status" value="1"/>
</dbReference>
<dbReference type="SMART" id="SM00530">
    <property type="entry name" value="HTH_XRE"/>
    <property type="match status" value="1"/>
</dbReference>
<accession>A0A174BBL8</accession>
<name>A0A174BBL8_FLAPL</name>
<feature type="domain" description="HTH cro/C1-type" evidence="1">
    <location>
        <begin position="31"/>
        <end position="71"/>
    </location>
</feature>
<organism evidence="2 3">
    <name type="scientific">Flavonifractor plautii</name>
    <name type="common">Fusobacterium plautii</name>
    <dbReference type="NCBI Taxonomy" id="292800"/>
    <lineage>
        <taxon>Bacteria</taxon>
        <taxon>Bacillati</taxon>
        <taxon>Bacillota</taxon>
        <taxon>Clostridia</taxon>
        <taxon>Eubacteriales</taxon>
        <taxon>Oscillospiraceae</taxon>
        <taxon>Flavonifractor</taxon>
    </lineage>
</organism>
<dbReference type="PROSITE" id="PS50943">
    <property type="entry name" value="HTH_CROC1"/>
    <property type="match status" value="1"/>
</dbReference>
<sequence>MSRTTNLNNKPPLGTLIGKRLKEIGKQQKWLAQEARLSKTYLCAVINGRAIPTLAALKQIAKPLGLDPFDLVSALLGKES</sequence>
<dbReference type="InterPro" id="IPR001387">
    <property type="entry name" value="Cro/C1-type_HTH"/>
</dbReference>
<evidence type="ECO:0000313" key="3">
    <source>
        <dbReference type="Proteomes" id="UP000095746"/>
    </source>
</evidence>
<proteinExistence type="predicted"/>
<dbReference type="RefSeq" id="WP_021630959.1">
    <property type="nucleotide sequence ID" value="NZ_JADMOW010000014.1"/>
</dbReference>
<dbReference type="Proteomes" id="UP000095746">
    <property type="component" value="Unassembled WGS sequence"/>
</dbReference>
<evidence type="ECO:0000313" key="2">
    <source>
        <dbReference type="EMBL" id="CUN97115.1"/>
    </source>
</evidence>
<protein>
    <submittedName>
        <fullName evidence="2">Helix-turn-helix</fullName>
    </submittedName>
</protein>
<dbReference type="InterPro" id="IPR010982">
    <property type="entry name" value="Lambda_DNA-bd_dom_sf"/>
</dbReference>
<dbReference type="CDD" id="cd00093">
    <property type="entry name" value="HTH_XRE"/>
    <property type="match status" value="1"/>
</dbReference>
<dbReference type="Pfam" id="PF01381">
    <property type="entry name" value="HTH_3"/>
    <property type="match status" value="1"/>
</dbReference>
<dbReference type="GO" id="GO:0003677">
    <property type="term" value="F:DNA binding"/>
    <property type="evidence" value="ECO:0007669"/>
    <property type="project" value="InterPro"/>
</dbReference>
<dbReference type="SUPFAM" id="SSF47413">
    <property type="entry name" value="lambda repressor-like DNA-binding domains"/>
    <property type="match status" value="1"/>
</dbReference>
<dbReference type="EMBL" id="CYZT01000030">
    <property type="protein sequence ID" value="CUN97115.1"/>
    <property type="molecule type" value="Genomic_DNA"/>
</dbReference>
<reference evidence="2 3" key="1">
    <citation type="submission" date="2015-09" db="EMBL/GenBank/DDBJ databases">
        <authorList>
            <consortium name="Pathogen Informatics"/>
        </authorList>
    </citation>
    <scope>NUCLEOTIDE SEQUENCE [LARGE SCALE GENOMIC DNA]</scope>
    <source>
        <strain evidence="2 3">2789STDY5608854</strain>
    </source>
</reference>
<evidence type="ECO:0000259" key="1">
    <source>
        <dbReference type="PROSITE" id="PS50943"/>
    </source>
</evidence>